<dbReference type="AlphaFoldDB" id="A0A0U2Z4X2"/>
<dbReference type="PANTHER" id="PTHR43747">
    <property type="entry name" value="FAD-BINDING PROTEIN"/>
    <property type="match status" value="1"/>
</dbReference>
<keyword evidence="2" id="KW-0285">Flavoprotein</keyword>
<proteinExistence type="predicted"/>
<reference evidence="3 4" key="1">
    <citation type="submission" date="2015-12" db="EMBL/GenBank/DDBJ databases">
        <title>Complete genome of Lacimicrobium alkaliphilum KCTC 32984.</title>
        <authorList>
            <person name="Kim S.-G."/>
            <person name="Lee Y.-J."/>
        </authorList>
    </citation>
    <scope>NUCLEOTIDE SEQUENCE [LARGE SCALE GENOMIC DNA]</scope>
    <source>
        <strain evidence="3 4">YelD216</strain>
    </source>
</reference>
<dbReference type="SUPFAM" id="SSF51905">
    <property type="entry name" value="FAD/NAD(P)-binding domain"/>
    <property type="match status" value="1"/>
</dbReference>
<dbReference type="Proteomes" id="UP000068447">
    <property type="component" value="Chromosome"/>
</dbReference>
<dbReference type="InterPro" id="IPR036188">
    <property type="entry name" value="FAD/NAD-bd_sf"/>
</dbReference>
<dbReference type="STRING" id="1526571.AT746_03955"/>
<keyword evidence="2" id="KW-0274">FAD</keyword>
<evidence type="ECO:0000313" key="4">
    <source>
        <dbReference type="Proteomes" id="UP000068447"/>
    </source>
</evidence>
<feature type="binding site" evidence="2">
    <location>
        <position position="331"/>
    </location>
    <ligand>
        <name>FAD</name>
        <dbReference type="ChEBI" id="CHEBI:57692"/>
    </ligand>
</feature>
<evidence type="ECO:0000313" key="3">
    <source>
        <dbReference type="EMBL" id="ALS97508.1"/>
    </source>
</evidence>
<organism evidence="3 4">
    <name type="scientific">Lacimicrobium alkaliphilum</name>
    <dbReference type="NCBI Taxonomy" id="1526571"/>
    <lineage>
        <taxon>Bacteria</taxon>
        <taxon>Pseudomonadati</taxon>
        <taxon>Pseudomonadota</taxon>
        <taxon>Gammaproteobacteria</taxon>
        <taxon>Alteromonadales</taxon>
        <taxon>Alteromonadaceae</taxon>
        <taxon>Lacimicrobium</taxon>
    </lineage>
</organism>
<accession>A0A0U2Z4X2</accession>
<feature type="binding site" evidence="2">
    <location>
        <position position="344"/>
    </location>
    <ligand>
        <name>FAD</name>
        <dbReference type="ChEBI" id="CHEBI:57692"/>
    </ligand>
</feature>
<evidence type="ECO:0000256" key="2">
    <source>
        <dbReference type="PIRSR" id="PIRSR011396-2"/>
    </source>
</evidence>
<feature type="binding site" evidence="2">
    <location>
        <position position="183"/>
    </location>
    <ligand>
        <name>FAD</name>
        <dbReference type="ChEBI" id="CHEBI:57692"/>
    </ligand>
</feature>
<dbReference type="GO" id="GO:0004497">
    <property type="term" value="F:monooxygenase activity"/>
    <property type="evidence" value="ECO:0007669"/>
    <property type="project" value="InterPro"/>
</dbReference>
<feature type="binding site" evidence="2">
    <location>
        <position position="340"/>
    </location>
    <ligand>
        <name>L-tryptophan</name>
        <dbReference type="ChEBI" id="CHEBI:57912"/>
    </ligand>
</feature>
<dbReference type="RefSeq" id="WP_062476725.1">
    <property type="nucleotide sequence ID" value="NZ_CP013650.1"/>
</dbReference>
<dbReference type="OrthoDB" id="7178350at2"/>
<feature type="active site" evidence="1">
    <location>
        <position position="78"/>
    </location>
</feature>
<dbReference type="InterPro" id="IPR006905">
    <property type="entry name" value="Flavin_halogenase"/>
</dbReference>
<dbReference type="PIRSF" id="PIRSF011396">
    <property type="entry name" value="Trp_halogenase"/>
    <property type="match status" value="1"/>
</dbReference>
<sequence length="498" mass="56720">MKSVMRKVVILGGGTAGWMSAALLKKILGSAVDIELVESEMIGTVGVGEATIPPIRLVNNVLGIKEADFLRETQATMKLAIRFENWRVPGEGYFHTFGAPGKSMAFCHFHHYWRRAQQEGLKDSLWEYDLNYLCAQAGKFSHINSKNPVLELPYAYHFDASLYARFLRNYSEKLGVVRTEGKVEKVDQDNDSGYIQSLQLDNGKIIGGDLFIDCSGFRGLLIQQKLNTGYEDWSHLLPCDRAVAVPSERFQKTLPYTRSIAHGAGWQWRIPLQHRNGNGMVYSSAHCSDEQAADSLLANLDSKACGDPNFIRFLTGRRRKQWHKNVIAVGLSSGFLEPLESTSIHLIQSAIVRLIHLFPHQGIQPSAVTEYNKQSKLEFEQIRDFLVLHYHVNQRTDTQFWRDLQSMEIPDSLTQKIALFAETGRLFREQNDLFLESSWLQVMMGQGIMPKDYHPMAENPSREQLLGMLQQIRQVKQDPLPKMLDHDEFLTGYCQIKE</sequence>
<dbReference type="PANTHER" id="PTHR43747:SF4">
    <property type="entry name" value="FLAVIN-DEPENDENT TRYPTOPHAN HALOGENASE"/>
    <property type="match status" value="1"/>
</dbReference>
<dbReference type="GO" id="GO:0000166">
    <property type="term" value="F:nucleotide binding"/>
    <property type="evidence" value="ECO:0007669"/>
    <property type="project" value="UniProtKB-KW"/>
</dbReference>
<dbReference type="InterPro" id="IPR033856">
    <property type="entry name" value="Trp_halogen"/>
</dbReference>
<gene>
    <name evidence="3" type="ORF">AT746_03955</name>
</gene>
<protein>
    <submittedName>
        <fullName evidence="3">Tryptophan halogenase</fullName>
    </submittedName>
</protein>
<keyword evidence="4" id="KW-1185">Reference proteome</keyword>
<name>A0A0U2Z4X2_9ALTE</name>
<dbReference type="EMBL" id="CP013650">
    <property type="protein sequence ID" value="ALS97508.1"/>
    <property type="molecule type" value="Genomic_DNA"/>
</dbReference>
<feature type="binding site" evidence="2">
    <location>
        <position position="78"/>
    </location>
    <ligand>
        <name>7-chloro-L-tryptophan</name>
        <dbReference type="ChEBI" id="CHEBI:58713"/>
    </ligand>
</feature>
<feature type="binding site" evidence="2">
    <location>
        <begin position="13"/>
        <end position="16"/>
    </location>
    <ligand>
        <name>FAD</name>
        <dbReference type="ChEBI" id="CHEBI:57692"/>
    </ligand>
</feature>
<keyword evidence="2" id="KW-0547">Nucleotide-binding</keyword>
<dbReference type="Gene3D" id="3.50.50.60">
    <property type="entry name" value="FAD/NAD(P)-binding domain"/>
    <property type="match status" value="1"/>
</dbReference>
<dbReference type="Pfam" id="PF04820">
    <property type="entry name" value="Trp_halogenase"/>
    <property type="match status" value="1"/>
</dbReference>
<dbReference type="KEGG" id="lal:AT746_03955"/>
<dbReference type="InterPro" id="IPR050816">
    <property type="entry name" value="Flavin-dep_Halogenase_NPB"/>
</dbReference>
<evidence type="ECO:0000256" key="1">
    <source>
        <dbReference type="PIRSR" id="PIRSR011396-1"/>
    </source>
</evidence>